<keyword evidence="4" id="KW-0723">Serine/threonine-protein kinase</keyword>
<evidence type="ECO:0000256" key="1">
    <source>
        <dbReference type="ARBA" id="ARBA00004496"/>
    </source>
</evidence>
<evidence type="ECO:0000259" key="11">
    <source>
        <dbReference type="PROSITE" id="PS50011"/>
    </source>
</evidence>
<dbReference type="VEuPathDB" id="VectorBase:CSON001226"/>
<proteinExistence type="predicted"/>
<organism evidence="12">
    <name type="scientific">Culicoides sonorensis</name>
    <name type="common">Biting midge</name>
    <dbReference type="NCBI Taxonomy" id="179676"/>
    <lineage>
        <taxon>Eukaryota</taxon>
        <taxon>Metazoa</taxon>
        <taxon>Ecdysozoa</taxon>
        <taxon>Arthropoda</taxon>
        <taxon>Hexapoda</taxon>
        <taxon>Insecta</taxon>
        <taxon>Pterygota</taxon>
        <taxon>Neoptera</taxon>
        <taxon>Endopterygota</taxon>
        <taxon>Diptera</taxon>
        <taxon>Nematocera</taxon>
        <taxon>Chironomoidea</taxon>
        <taxon>Ceratopogonidae</taxon>
        <taxon>Ceratopogoninae</taxon>
        <taxon>Culicoides</taxon>
        <taxon>Monoculicoides</taxon>
    </lineage>
</organism>
<keyword evidence="5" id="KW-0808">Transferase</keyword>
<keyword evidence="3" id="KW-0963">Cytoplasm</keyword>
<dbReference type="OMA" id="TRHYYAP"/>
<dbReference type="SUPFAM" id="SSF56112">
    <property type="entry name" value="Protein kinase-like (PK-like)"/>
    <property type="match status" value="1"/>
</dbReference>
<evidence type="ECO:0000256" key="10">
    <source>
        <dbReference type="SAM" id="Coils"/>
    </source>
</evidence>
<dbReference type="InterPro" id="IPR000719">
    <property type="entry name" value="Prot_kinase_dom"/>
</dbReference>
<evidence type="ECO:0000256" key="3">
    <source>
        <dbReference type="ARBA" id="ARBA00022490"/>
    </source>
</evidence>
<dbReference type="GO" id="GO:0008385">
    <property type="term" value="C:IkappaB kinase complex"/>
    <property type="evidence" value="ECO:0007669"/>
    <property type="project" value="TreeGrafter"/>
</dbReference>
<dbReference type="EMBL" id="UFQT01000118">
    <property type="protein sequence ID" value="SSX20400.1"/>
    <property type="molecule type" value="Genomic_DNA"/>
</dbReference>
<dbReference type="AlphaFoldDB" id="A0A336LR16"/>
<dbReference type="Gene3D" id="1.20.1270.250">
    <property type="match status" value="1"/>
</dbReference>
<reference evidence="12" key="1">
    <citation type="submission" date="2018-07" db="EMBL/GenBank/DDBJ databases">
        <authorList>
            <person name="Quirk P.G."/>
            <person name="Krulwich T.A."/>
        </authorList>
    </citation>
    <scope>NUCLEOTIDE SEQUENCE</scope>
</reference>
<dbReference type="PROSITE" id="PS50011">
    <property type="entry name" value="PROTEIN_KINASE_DOM"/>
    <property type="match status" value="1"/>
</dbReference>
<evidence type="ECO:0000256" key="4">
    <source>
        <dbReference type="ARBA" id="ARBA00022527"/>
    </source>
</evidence>
<dbReference type="PANTHER" id="PTHR22969:SF17">
    <property type="entry name" value="INHIBITOR OF NUCLEAR FACTOR KAPPA-B KINASE SUBUNIT BETA"/>
    <property type="match status" value="1"/>
</dbReference>
<keyword evidence="7" id="KW-0418">Kinase</keyword>
<name>A0A336LR16_CULSO</name>
<comment type="catalytic activity">
    <reaction evidence="9">
        <text>L-seryl-[I-kappa-B protein] + ATP = O-phospho-L-seryl-[I-kappa-B protein] + ADP + H(+)</text>
        <dbReference type="Rhea" id="RHEA:19073"/>
        <dbReference type="Rhea" id="RHEA-COMP:13698"/>
        <dbReference type="Rhea" id="RHEA-COMP:13699"/>
        <dbReference type="ChEBI" id="CHEBI:15378"/>
        <dbReference type="ChEBI" id="CHEBI:29999"/>
        <dbReference type="ChEBI" id="CHEBI:30616"/>
        <dbReference type="ChEBI" id="CHEBI:83421"/>
        <dbReference type="ChEBI" id="CHEBI:456216"/>
        <dbReference type="EC" id="2.7.11.10"/>
    </reaction>
</comment>
<keyword evidence="8" id="KW-0067">ATP-binding</keyword>
<dbReference type="Gene3D" id="1.10.510.10">
    <property type="entry name" value="Transferase(Phosphotransferase) domain 1"/>
    <property type="match status" value="1"/>
</dbReference>
<dbReference type="InterPro" id="IPR008271">
    <property type="entry name" value="Ser/Thr_kinase_AS"/>
</dbReference>
<dbReference type="InterPro" id="IPR011009">
    <property type="entry name" value="Kinase-like_dom_sf"/>
</dbReference>
<evidence type="ECO:0000256" key="7">
    <source>
        <dbReference type="ARBA" id="ARBA00022777"/>
    </source>
</evidence>
<feature type="coiled-coil region" evidence="10">
    <location>
        <begin position="641"/>
        <end position="668"/>
    </location>
</feature>
<dbReference type="SMART" id="SM00220">
    <property type="entry name" value="S_TKc"/>
    <property type="match status" value="1"/>
</dbReference>
<dbReference type="Pfam" id="PF00069">
    <property type="entry name" value="Pkinase"/>
    <property type="match status" value="1"/>
</dbReference>
<dbReference type="InterPro" id="IPR051180">
    <property type="entry name" value="IKK"/>
</dbReference>
<evidence type="ECO:0000256" key="6">
    <source>
        <dbReference type="ARBA" id="ARBA00022741"/>
    </source>
</evidence>
<evidence type="ECO:0000256" key="8">
    <source>
        <dbReference type="ARBA" id="ARBA00022840"/>
    </source>
</evidence>
<evidence type="ECO:0000256" key="9">
    <source>
        <dbReference type="ARBA" id="ARBA00048789"/>
    </source>
</evidence>
<dbReference type="PROSITE" id="PS00108">
    <property type="entry name" value="PROTEIN_KINASE_ST"/>
    <property type="match status" value="1"/>
</dbReference>
<keyword evidence="6" id="KW-0547">Nucleotide-binding</keyword>
<sequence>MDLPPFIGDWYKERSLGKGSYGNVYLWKNKKTGVNVAIKTFILSEEDEQAARQKERWGYEIDLLTNIIKNENIVSTIKVEPASFLTELSRVTRNKLPVLCLEYCEGGDLRRALDSSENTCCGLREIEVRSILKALRNAISYLHTLKITHRDLKPENIVLKHEGDRIVYKLTDLGVAKELDRNSLNASFVGTMEYLAPELLHGGKYSNSVDYWSFGIIAFEIICGIRPFLPHCPIARWMVYAQKKNSEHICITEDNQGNYTYHKNVMEENRTNKTLLKYLEKWLSIALDWNPKQRGYTFEAPIKNDSNVKTVQFAEKPAQALKIFSLLDEALEKPLLTVFSLYNYQFYTFEITESTSMNNFLTNVSNETEIPVQDLELVLPLEQQIDRIDEQTRPIDLYNKTLIDKPMLYILKSGTIYNQVVPPQIPKTIQDVFRDAKIKLKPHILRQFARNCVFFVQNEQKLYTNLMKAIKTYALYLNDRIIKNKQLMIQMLRNSFTLKGAMSQFNECLEHTKEKIVKISPNALSQSYMDQCTKVESNINALCEASERISRRYDSALRRSQEVLNSEILKSDIEDVYNCKVLNVQFNLIRTQIAERKPIDDKSHINMLNSVYGCLKKRDKILLGTNLTELSQKLVHVKTEMNEIMKAAEMAESTKNSLKRALSKLSDEHQNTIWSLVRDPGEYLPNFEGILPPVNFKIGDVVKNLRETHGNSVLCFGEGTDTKSLLSDCQTLILTNEDLLNDAKKFIKEINTM</sequence>
<dbReference type="GO" id="GO:0045944">
    <property type="term" value="P:positive regulation of transcription by RNA polymerase II"/>
    <property type="evidence" value="ECO:0007669"/>
    <property type="project" value="TreeGrafter"/>
</dbReference>
<evidence type="ECO:0000256" key="2">
    <source>
        <dbReference type="ARBA" id="ARBA00012442"/>
    </source>
</evidence>
<comment type="subcellular location">
    <subcellularLocation>
        <location evidence="1">Cytoplasm</location>
    </subcellularLocation>
</comment>
<evidence type="ECO:0000313" key="12">
    <source>
        <dbReference type="EMBL" id="SSX20400.1"/>
    </source>
</evidence>
<dbReference type="GO" id="GO:0005524">
    <property type="term" value="F:ATP binding"/>
    <property type="evidence" value="ECO:0007669"/>
    <property type="project" value="UniProtKB-KW"/>
</dbReference>
<dbReference type="GO" id="GO:0008384">
    <property type="term" value="F:IkappaB kinase activity"/>
    <property type="evidence" value="ECO:0007669"/>
    <property type="project" value="UniProtKB-EC"/>
</dbReference>
<keyword evidence="10" id="KW-0175">Coiled coil</keyword>
<dbReference type="GO" id="GO:0033209">
    <property type="term" value="P:tumor necrosis factor-mediated signaling pathway"/>
    <property type="evidence" value="ECO:0007669"/>
    <property type="project" value="TreeGrafter"/>
</dbReference>
<gene>
    <name evidence="12" type="primary">CSON001226</name>
</gene>
<dbReference type="PANTHER" id="PTHR22969">
    <property type="entry name" value="IKB KINASE"/>
    <property type="match status" value="1"/>
</dbReference>
<feature type="domain" description="Protein kinase" evidence="11">
    <location>
        <begin position="10"/>
        <end position="308"/>
    </location>
</feature>
<accession>A0A336LR16</accession>
<dbReference type="InterPro" id="IPR046375">
    <property type="entry name" value="IKBKB_SDD_sf"/>
</dbReference>
<protein>
    <recommendedName>
        <fullName evidence="2">IkappaB kinase</fullName>
        <ecNumber evidence="2">2.7.11.10</ecNumber>
    </recommendedName>
</protein>
<evidence type="ECO:0000256" key="5">
    <source>
        <dbReference type="ARBA" id="ARBA00022679"/>
    </source>
</evidence>
<dbReference type="EC" id="2.7.11.10" evidence="2"/>